<dbReference type="Proteomes" id="UP001565242">
    <property type="component" value="Unassembled WGS sequence"/>
</dbReference>
<sequence length="541" mass="60000">MTPEKKKRRQLRNFVLLSLLLLLVGGTFAFQAFNQRAINDRINENFFGGRVHDYFDRDTENKDVFVENFGEGGIMARVRLSEFMDIQRAGEASATPVVAGSTRDNVESWTNLRLNANNIAERVGDSAAFNQYSTLTFGWTRQGETAPWYMPTFNRDNTDLRTAAAGHARDWIAGAGATDGVTDGATHPSDGTDAYWSSGDSFNNSGPIWPGEEATHDAAQNLQQDRAPITMIQWAALPLEDRVGNFWVIDHQTGWAYWANVLQSGEATSYLLDAAEMTPAAKDISGQYYYGIHVDSQLVSPDHRSEFMSMDDEPLWHSPHLLDFLESVANGVDLGSIEDLPAHEVDFTTMRPGQIFTMEGEQYRYLENMGSGNHMIIRNQVFRNTLLTQEDVVFSSWFDGLDPAVQAMVQPVPNTFTTGAVSPNSLDWGDLDRWVPTNLVDYPEVEADVTQVDTSGTPRAFTLSLADVARLSGPGRGFSNPAGRVGPDDTWWLIRTRGSGANHVWRVYRNPLLFGRFIGGELNSSENAGGLRPALIVNPSN</sequence>
<dbReference type="EMBL" id="JBCLSQ010000020">
    <property type="protein sequence ID" value="MEY8538440.1"/>
    <property type="molecule type" value="Genomic_DNA"/>
</dbReference>
<name>A0ABV4DAI5_9LACT</name>
<protein>
    <submittedName>
        <fullName evidence="1">Uncharacterized protein</fullName>
    </submittedName>
</protein>
<evidence type="ECO:0000313" key="1">
    <source>
        <dbReference type="EMBL" id="MEY8538440.1"/>
    </source>
</evidence>
<proteinExistence type="predicted"/>
<gene>
    <name evidence="1" type="ORF">AALM99_08305</name>
</gene>
<reference evidence="1 2" key="1">
    <citation type="submission" date="2024-03" db="EMBL/GenBank/DDBJ databases">
        <title>Mouse gut bacterial collection (mGBC) of GemPharmatech.</title>
        <authorList>
            <person name="He Y."/>
            <person name="Dong L."/>
            <person name="Wu D."/>
            <person name="Gao X."/>
            <person name="Lin Z."/>
        </authorList>
    </citation>
    <scope>NUCLEOTIDE SEQUENCE [LARGE SCALE GENOMIC DNA]</scope>
    <source>
        <strain evidence="1 2">20-218</strain>
    </source>
</reference>
<comment type="caution">
    <text evidence="1">The sequence shown here is derived from an EMBL/GenBank/DDBJ whole genome shotgun (WGS) entry which is preliminary data.</text>
</comment>
<accession>A0ABV4DAI5</accession>
<evidence type="ECO:0000313" key="2">
    <source>
        <dbReference type="Proteomes" id="UP001565242"/>
    </source>
</evidence>
<dbReference type="RefSeq" id="WP_369918598.1">
    <property type="nucleotide sequence ID" value="NZ_JBCLSQ010000020.1"/>
</dbReference>
<organism evidence="1 2">
    <name type="scientific">Lactococcus muris</name>
    <dbReference type="NCBI Taxonomy" id="2941330"/>
    <lineage>
        <taxon>Bacteria</taxon>
        <taxon>Bacillati</taxon>
        <taxon>Bacillota</taxon>
        <taxon>Bacilli</taxon>
        <taxon>Lactobacillales</taxon>
        <taxon>Streptococcaceae</taxon>
        <taxon>Lactococcus</taxon>
    </lineage>
</organism>
<keyword evidence="2" id="KW-1185">Reference proteome</keyword>